<protein>
    <recommendedName>
        <fullName evidence="4">Nudix hydrolase domain-containing protein</fullName>
    </recommendedName>
</protein>
<proteinExistence type="inferred from homology"/>
<dbReference type="PRINTS" id="PR00502">
    <property type="entry name" value="NUDIXFAMILY"/>
</dbReference>
<feature type="domain" description="Nudix hydrolase" evidence="4">
    <location>
        <begin position="1"/>
        <end position="133"/>
    </location>
</feature>
<dbReference type="GO" id="GO:0006167">
    <property type="term" value="P:AMP biosynthetic process"/>
    <property type="evidence" value="ECO:0007669"/>
    <property type="project" value="TreeGrafter"/>
</dbReference>
<evidence type="ECO:0000313" key="6">
    <source>
        <dbReference type="Proteomes" id="UP000243784"/>
    </source>
</evidence>
<dbReference type="Gene3D" id="3.90.79.10">
    <property type="entry name" value="Nucleoside Triphosphate Pyrophosphohydrolase"/>
    <property type="match status" value="1"/>
</dbReference>
<dbReference type="InterPro" id="IPR020476">
    <property type="entry name" value="Nudix_hydrolase"/>
</dbReference>
<evidence type="ECO:0000256" key="3">
    <source>
        <dbReference type="RuleBase" id="RU003476"/>
    </source>
</evidence>
<keyword evidence="2 3" id="KW-0378">Hydrolase</keyword>
<gene>
    <name evidence="5" type="ORF">A4Z71_01530</name>
</gene>
<evidence type="ECO:0000259" key="4">
    <source>
        <dbReference type="PROSITE" id="PS51462"/>
    </source>
</evidence>
<dbReference type="SUPFAM" id="SSF55811">
    <property type="entry name" value="Nudix"/>
    <property type="match status" value="1"/>
</dbReference>
<dbReference type="SUPFAM" id="SSF53254">
    <property type="entry name" value="Phosphoglycerate mutase-like"/>
    <property type="match status" value="1"/>
</dbReference>
<dbReference type="RefSeq" id="WP_070954225.1">
    <property type="nucleotide sequence ID" value="NZ_CP015208.1"/>
</dbReference>
<dbReference type="Pfam" id="PF00293">
    <property type="entry name" value="NUDIX"/>
    <property type="match status" value="1"/>
</dbReference>
<dbReference type="InterPro" id="IPR020084">
    <property type="entry name" value="NUDIX_hydrolase_CS"/>
</dbReference>
<dbReference type="OrthoDB" id="4287477at2"/>
<evidence type="ECO:0000256" key="2">
    <source>
        <dbReference type="ARBA" id="ARBA00022801"/>
    </source>
</evidence>
<dbReference type="GO" id="GO:0004081">
    <property type="term" value="F:bis(5'-nucleosyl)-tetraphosphatase (asymmetrical) activity"/>
    <property type="evidence" value="ECO:0007669"/>
    <property type="project" value="TreeGrafter"/>
</dbReference>
<comment type="similarity">
    <text evidence="1 3">Belongs to the Nudix hydrolase family.</text>
</comment>
<accession>A0A1D9DY31</accession>
<keyword evidence="6" id="KW-1185">Reference proteome</keyword>
<evidence type="ECO:0000313" key="5">
    <source>
        <dbReference type="EMBL" id="AOY55713.1"/>
    </source>
</evidence>
<organism evidence="5 6">
    <name type="scientific">Candidatus Rhodoluna planktonica</name>
    <dbReference type="NCBI Taxonomy" id="535712"/>
    <lineage>
        <taxon>Bacteria</taxon>
        <taxon>Bacillati</taxon>
        <taxon>Actinomycetota</taxon>
        <taxon>Actinomycetes</taxon>
        <taxon>Micrococcales</taxon>
        <taxon>Microbacteriaceae</taxon>
        <taxon>Luna cluster</taxon>
        <taxon>Luna-1 subcluster</taxon>
        <taxon>Rhodoluna</taxon>
    </lineage>
</organism>
<dbReference type="InterPro" id="IPR051325">
    <property type="entry name" value="Nudix_hydrolase_domain"/>
</dbReference>
<dbReference type="PROSITE" id="PS00893">
    <property type="entry name" value="NUDIX_BOX"/>
    <property type="match status" value="1"/>
</dbReference>
<dbReference type="InterPro" id="IPR013078">
    <property type="entry name" value="His_Pase_superF_clade-1"/>
</dbReference>
<sequence length="318" mass="35603">MTVYAAGAVLWREEGDGLKVALIHRARYDDWSWPKGKVDPGEVLPQTAVREIREETGLRVKLGIRLDIVKYTLPSGAPKEVHYWAARVTDKSLRKSTFKPSEEVASVEWRTPAQARELLTYDFDRDILQRVEDLYTLGKLKTKPVVIQRHAQAMPRSEWKNGKNIDDGARPLTPLGAKQAIALIPLLKAFGVKRVYSSPWTRCANTVKPFAKNQKLPIIERHQVSELGNKKGPRRTANVVDDIVKSGLPSVLCSHRPALPTILDTLSKYGNANQEILLHEGRALEPGEMMVVHLTAKKADTVRSIVAIETYAPLVTIE</sequence>
<dbReference type="CDD" id="cd07067">
    <property type="entry name" value="HP_PGM_like"/>
    <property type="match status" value="1"/>
</dbReference>
<dbReference type="GO" id="GO:0006754">
    <property type="term" value="P:ATP biosynthetic process"/>
    <property type="evidence" value="ECO:0007669"/>
    <property type="project" value="TreeGrafter"/>
</dbReference>
<dbReference type="InterPro" id="IPR000086">
    <property type="entry name" value="NUDIX_hydrolase_dom"/>
</dbReference>
<name>A0A1D9DY31_9MICO</name>
<dbReference type="STRING" id="535712.A4Z71_01530"/>
<dbReference type="PANTHER" id="PTHR21340:SF0">
    <property type="entry name" value="BIS(5'-NUCLEOSYL)-TETRAPHOSPHATASE [ASYMMETRICAL]"/>
    <property type="match status" value="1"/>
</dbReference>
<dbReference type="PROSITE" id="PS51462">
    <property type="entry name" value="NUDIX"/>
    <property type="match status" value="1"/>
</dbReference>
<dbReference type="CDD" id="cd03673">
    <property type="entry name" value="NUDIX_Ap6A_hydrolase"/>
    <property type="match status" value="1"/>
</dbReference>
<dbReference type="AlphaFoldDB" id="A0A1D9DY31"/>
<reference evidence="5 6" key="1">
    <citation type="journal article" date="2016" name="Biochim. Biophys. Acta">
        <title>Photochemical characterization of actinorhodopsin and its functional existence in the natural host.</title>
        <authorList>
            <person name="Nakamura S."/>
            <person name="Kikukawa T."/>
            <person name="Tamogami J."/>
            <person name="Kamiya M."/>
            <person name="Aizawa T."/>
            <person name="Hahn M.W."/>
            <person name="Ihara K."/>
            <person name="Kamo N."/>
            <person name="Demura M."/>
        </authorList>
    </citation>
    <scope>NUCLEOTIDE SEQUENCE [LARGE SCALE GENOMIC DNA]</scope>
    <source>
        <strain evidence="5 6">MWH-Dar1</strain>
    </source>
</reference>
<evidence type="ECO:0000256" key="1">
    <source>
        <dbReference type="ARBA" id="ARBA00005582"/>
    </source>
</evidence>
<dbReference type="EMBL" id="CP015208">
    <property type="protein sequence ID" value="AOY55713.1"/>
    <property type="molecule type" value="Genomic_DNA"/>
</dbReference>
<dbReference type="InterPro" id="IPR029033">
    <property type="entry name" value="His_PPase_superfam"/>
</dbReference>
<dbReference type="InterPro" id="IPR015797">
    <property type="entry name" value="NUDIX_hydrolase-like_dom_sf"/>
</dbReference>
<dbReference type="Gene3D" id="3.40.50.1240">
    <property type="entry name" value="Phosphoglycerate mutase-like"/>
    <property type="match status" value="1"/>
</dbReference>
<dbReference type="KEGG" id="rpla:A4Z71_01530"/>
<dbReference type="Pfam" id="PF00300">
    <property type="entry name" value="His_Phos_1"/>
    <property type="match status" value="1"/>
</dbReference>
<dbReference type="Proteomes" id="UP000243784">
    <property type="component" value="Chromosome"/>
</dbReference>
<dbReference type="PANTHER" id="PTHR21340">
    <property type="entry name" value="DIADENOSINE 5,5-P1,P4-TETRAPHOSPHATE PYROPHOSPHOHYDROLASE MUTT"/>
    <property type="match status" value="1"/>
</dbReference>